<dbReference type="Gene3D" id="1.10.246.130">
    <property type="match status" value="1"/>
</dbReference>
<keyword evidence="8" id="KW-1185">Reference proteome</keyword>
<accession>A0A8J2Z9B7</accession>
<evidence type="ECO:0000256" key="5">
    <source>
        <dbReference type="PIRSR" id="PIRSR600101-2"/>
    </source>
</evidence>
<keyword evidence="6" id="KW-0317">Glutathione biosynthesis</keyword>
<comment type="catalytic activity">
    <reaction evidence="1 6">
        <text>an S-substituted glutathione + H2O = an S-substituted L-cysteinylglycine + L-glutamate</text>
        <dbReference type="Rhea" id="RHEA:59468"/>
        <dbReference type="ChEBI" id="CHEBI:15377"/>
        <dbReference type="ChEBI" id="CHEBI:29985"/>
        <dbReference type="ChEBI" id="CHEBI:90779"/>
        <dbReference type="ChEBI" id="CHEBI:143103"/>
        <dbReference type="EC" id="3.4.19.13"/>
    </reaction>
</comment>
<keyword evidence="6" id="KW-0865">Zymogen</keyword>
<dbReference type="GO" id="GO:0036374">
    <property type="term" value="F:glutathione hydrolase activity"/>
    <property type="evidence" value="ECO:0007669"/>
    <property type="project" value="UniProtKB-UniRule"/>
</dbReference>
<dbReference type="UniPathway" id="UPA00204"/>
<evidence type="ECO:0000256" key="2">
    <source>
        <dbReference type="ARBA" id="ARBA00001089"/>
    </source>
</evidence>
<dbReference type="EC" id="3.4.19.13" evidence="6"/>
<comment type="similarity">
    <text evidence="6">Belongs to the gamma-glutamyltransferase family.</text>
</comment>
<dbReference type="Proteomes" id="UP000597507">
    <property type="component" value="Unassembled WGS sequence"/>
</dbReference>
<dbReference type="InterPro" id="IPR029055">
    <property type="entry name" value="Ntn_hydrolases_N"/>
</dbReference>
<dbReference type="EC" id="2.3.2.2" evidence="6"/>
<dbReference type="InterPro" id="IPR052896">
    <property type="entry name" value="GGT-like_enzyme"/>
</dbReference>
<dbReference type="GO" id="GO:0103068">
    <property type="term" value="F:leukotriene C4 gamma-glutamyl transferase activity"/>
    <property type="evidence" value="ECO:0007669"/>
    <property type="project" value="UniProtKB-EC"/>
</dbReference>
<organism evidence="7 8">
    <name type="scientific">Caldovatus sediminis</name>
    <dbReference type="NCBI Taxonomy" id="2041189"/>
    <lineage>
        <taxon>Bacteria</taxon>
        <taxon>Pseudomonadati</taxon>
        <taxon>Pseudomonadota</taxon>
        <taxon>Alphaproteobacteria</taxon>
        <taxon>Acetobacterales</taxon>
        <taxon>Roseomonadaceae</taxon>
        <taxon>Caldovatus</taxon>
    </lineage>
</organism>
<evidence type="ECO:0000256" key="4">
    <source>
        <dbReference type="PIRSR" id="PIRSR600101-1"/>
    </source>
</evidence>
<keyword evidence="6" id="KW-0378">Hydrolase</keyword>
<name>A0A8J2Z9B7_9PROT</name>
<evidence type="ECO:0000313" key="8">
    <source>
        <dbReference type="Proteomes" id="UP000597507"/>
    </source>
</evidence>
<gene>
    <name evidence="7" type="primary">ggt</name>
    <name evidence="7" type="ORF">GCM10010964_09690</name>
</gene>
<dbReference type="PRINTS" id="PR01210">
    <property type="entry name" value="GGTRANSPTASE"/>
</dbReference>
<feature type="active site" description="Nucleophile" evidence="4">
    <location>
        <position position="347"/>
    </location>
</feature>
<dbReference type="AlphaFoldDB" id="A0A8J2Z9B7"/>
<feature type="binding site" evidence="5">
    <location>
        <position position="431"/>
    </location>
    <ligand>
        <name>L-glutamate</name>
        <dbReference type="ChEBI" id="CHEBI:29985"/>
    </ligand>
</feature>
<comment type="catalytic activity">
    <reaction evidence="3 6">
        <text>an N-terminal (5-L-glutamyl)-[peptide] + an alpha-amino acid = 5-L-glutamyl amino acid + an N-terminal L-alpha-aminoacyl-[peptide]</text>
        <dbReference type="Rhea" id="RHEA:23904"/>
        <dbReference type="Rhea" id="RHEA-COMP:9780"/>
        <dbReference type="Rhea" id="RHEA-COMP:9795"/>
        <dbReference type="ChEBI" id="CHEBI:77644"/>
        <dbReference type="ChEBI" id="CHEBI:78597"/>
        <dbReference type="ChEBI" id="CHEBI:78599"/>
        <dbReference type="ChEBI" id="CHEBI:78608"/>
        <dbReference type="EC" id="2.3.2.2"/>
    </reaction>
</comment>
<dbReference type="PANTHER" id="PTHR43881:SF1">
    <property type="entry name" value="GAMMA-GLUTAMYLTRANSPEPTIDASE (AFU_ORTHOLOGUE AFUA_4G13580)"/>
    <property type="match status" value="1"/>
</dbReference>
<dbReference type="Pfam" id="PF01019">
    <property type="entry name" value="G_glu_transpept"/>
    <property type="match status" value="1"/>
</dbReference>
<protein>
    <recommendedName>
        <fullName evidence="6">Glutathione hydrolase proenzyme</fullName>
        <ecNumber evidence="6">2.3.2.2</ecNumber>
        <ecNumber evidence="6">3.4.19.13</ecNumber>
    </recommendedName>
    <component>
        <recommendedName>
            <fullName evidence="6">Glutathione hydrolase large chain</fullName>
        </recommendedName>
    </component>
    <component>
        <recommendedName>
            <fullName evidence="6">Glutathione hydrolase small chain</fullName>
        </recommendedName>
    </component>
</protein>
<comment type="subunit">
    <text evidence="6">This enzyme consists of two polypeptide chains, which are synthesized in precursor form from a single polypeptide.</text>
</comment>
<dbReference type="GO" id="GO:0006751">
    <property type="term" value="P:glutathione catabolic process"/>
    <property type="evidence" value="ECO:0007669"/>
    <property type="project" value="UniProtKB-UniRule"/>
</dbReference>
<comment type="PTM">
    <text evidence="6">Cleaved by autocatalysis into a large and a small subunit.</text>
</comment>
<evidence type="ECO:0000313" key="7">
    <source>
        <dbReference type="EMBL" id="GGG23600.1"/>
    </source>
</evidence>
<reference evidence="7 8" key="1">
    <citation type="journal article" date="2014" name="Int. J. Syst. Evol. Microbiol.">
        <title>Complete genome sequence of Corynebacterium casei LMG S-19264T (=DSM 44701T), isolated from a smear-ripened cheese.</title>
        <authorList>
            <consortium name="US DOE Joint Genome Institute (JGI-PGF)"/>
            <person name="Walter F."/>
            <person name="Albersmeier A."/>
            <person name="Kalinowski J."/>
            <person name="Ruckert C."/>
        </authorList>
    </citation>
    <scope>NUCLEOTIDE SEQUENCE [LARGE SCALE GENOMIC DNA]</scope>
    <source>
        <strain evidence="7 8">CGMCC 1.16330</strain>
    </source>
</reference>
<keyword evidence="6" id="KW-0808">Transferase</keyword>
<evidence type="ECO:0000256" key="1">
    <source>
        <dbReference type="ARBA" id="ARBA00001049"/>
    </source>
</evidence>
<keyword evidence="6" id="KW-0012">Acyltransferase</keyword>
<dbReference type="RefSeq" id="WP_188898860.1">
    <property type="nucleotide sequence ID" value="NZ_BMKS01000002.1"/>
</dbReference>
<dbReference type="PANTHER" id="PTHR43881">
    <property type="entry name" value="GAMMA-GLUTAMYLTRANSPEPTIDASE (AFU_ORTHOLOGUE AFUA_4G13580)"/>
    <property type="match status" value="1"/>
</dbReference>
<dbReference type="InterPro" id="IPR043138">
    <property type="entry name" value="GGT_lsub"/>
</dbReference>
<dbReference type="NCBIfam" id="TIGR00066">
    <property type="entry name" value="g_glut_trans"/>
    <property type="match status" value="1"/>
</dbReference>
<proteinExistence type="inferred from homology"/>
<dbReference type="InterPro" id="IPR043137">
    <property type="entry name" value="GGT_ssub_C"/>
</dbReference>
<comment type="catalytic activity">
    <reaction evidence="2 6">
        <text>glutathione + H2O = L-cysteinylglycine + L-glutamate</text>
        <dbReference type="Rhea" id="RHEA:28807"/>
        <dbReference type="ChEBI" id="CHEBI:15377"/>
        <dbReference type="ChEBI" id="CHEBI:29985"/>
        <dbReference type="ChEBI" id="CHEBI:57925"/>
        <dbReference type="ChEBI" id="CHEBI:61694"/>
        <dbReference type="EC" id="3.4.19.13"/>
    </reaction>
</comment>
<dbReference type="SUPFAM" id="SSF56235">
    <property type="entry name" value="N-terminal nucleophile aminohydrolases (Ntn hydrolases)"/>
    <property type="match status" value="1"/>
</dbReference>
<dbReference type="InterPro" id="IPR000101">
    <property type="entry name" value="GGT_peptidase"/>
</dbReference>
<sequence>MRPALRAHRPLIMGRKGAVASNHPVATQAGLDVLKSGGNAADAALAVALTLGVVEPHMSGLGGDAFYHVWDARRGEGVVFNGTGAAPRAATAERYREAGGIPNHGPLSVSVPGCVAGLGAMHAAFGSRPWASLFGAAIEAARDGFAATHAYRHFAGENRHRLLPDPDSRTAFLRDGEPPPLGALVLQPALAATLKALAQDGPDAFYRGPLAARLVAGMAARDVPIGAEDLAGTEAERQAPIAVPYRGYTVAQTPPNSTGFTLLQMLRIVARFDLAALGWNTPALVHLLVEAKKRAFLDREAHGADPRGRDIPLDRLLSEAHAAAHAAAIDPRRAARLPVRPECGGDTTYFCVVDAAGNAVSAIQSLNSAFGSGVTAGETGVLLNNRMAYWHLEPPGHANELRPGRRVRHTMNAPMLLRDGRPWCVLGTPGADHQVQVNLQAIVAMVDFGLDPQQALEAPRWTSSQPGQEANWPHGGEDLLTLEAGFGVDTAAALEALGHRVRVVPDLEGPCSLEAIRILDNGVRMAASDPRRDGWAGAF</sequence>
<dbReference type="Gene3D" id="3.60.20.40">
    <property type="match status" value="1"/>
</dbReference>
<feature type="binding site" evidence="5">
    <location>
        <begin position="365"/>
        <end position="367"/>
    </location>
    <ligand>
        <name>L-glutamate</name>
        <dbReference type="ChEBI" id="CHEBI:29985"/>
    </ligand>
</feature>
<dbReference type="EMBL" id="BMKS01000002">
    <property type="protein sequence ID" value="GGG23600.1"/>
    <property type="molecule type" value="Genomic_DNA"/>
</dbReference>
<comment type="caution">
    <text evidence="7">The sequence shown here is derived from an EMBL/GenBank/DDBJ whole genome shotgun (WGS) entry which is preliminary data.</text>
</comment>
<evidence type="ECO:0000256" key="3">
    <source>
        <dbReference type="ARBA" id="ARBA00047417"/>
    </source>
</evidence>
<evidence type="ECO:0000256" key="6">
    <source>
        <dbReference type="RuleBase" id="RU368036"/>
    </source>
</evidence>
<comment type="pathway">
    <text evidence="6">Sulfur metabolism; glutathione metabolism.</text>
</comment>
<dbReference type="GO" id="GO:0006750">
    <property type="term" value="P:glutathione biosynthetic process"/>
    <property type="evidence" value="ECO:0007669"/>
    <property type="project" value="UniProtKB-KW"/>
</dbReference>